<feature type="transmembrane region" description="Helical" evidence="1">
    <location>
        <begin position="12"/>
        <end position="32"/>
    </location>
</feature>
<dbReference type="Proteomes" id="UP001270362">
    <property type="component" value="Unassembled WGS sequence"/>
</dbReference>
<reference evidence="2" key="2">
    <citation type="submission" date="2023-06" db="EMBL/GenBank/DDBJ databases">
        <authorList>
            <consortium name="Lawrence Berkeley National Laboratory"/>
            <person name="Haridas S."/>
            <person name="Hensen N."/>
            <person name="Bonometti L."/>
            <person name="Westerberg I."/>
            <person name="Brannstrom I.O."/>
            <person name="Guillou S."/>
            <person name="Cros-Aarteil S."/>
            <person name="Calhoun S."/>
            <person name="Kuo A."/>
            <person name="Mondo S."/>
            <person name="Pangilinan J."/>
            <person name="Riley R."/>
            <person name="Labutti K."/>
            <person name="Andreopoulos B."/>
            <person name="Lipzen A."/>
            <person name="Chen C."/>
            <person name="Yanf M."/>
            <person name="Daum C."/>
            <person name="Ng V."/>
            <person name="Clum A."/>
            <person name="Steindorff A."/>
            <person name="Ohm R."/>
            <person name="Martin F."/>
            <person name="Silar P."/>
            <person name="Natvig D."/>
            <person name="Lalanne C."/>
            <person name="Gautier V."/>
            <person name="Ament-Velasquez S.L."/>
            <person name="Kruys A."/>
            <person name="Hutchinson M.I."/>
            <person name="Powell A.J."/>
            <person name="Barry K."/>
            <person name="Miller A.N."/>
            <person name="Grigoriev I.V."/>
            <person name="Debuchy R."/>
            <person name="Gladieux P."/>
            <person name="Thoren M.H."/>
            <person name="Johannesson H."/>
        </authorList>
    </citation>
    <scope>NUCLEOTIDE SEQUENCE</scope>
    <source>
        <strain evidence="2">CBS 314.62</strain>
    </source>
</reference>
<evidence type="ECO:0000313" key="2">
    <source>
        <dbReference type="EMBL" id="KAK3692287.1"/>
    </source>
</evidence>
<keyword evidence="1" id="KW-0472">Membrane</keyword>
<accession>A0AAE0XFU5</accession>
<organism evidence="2 3">
    <name type="scientific">Podospora appendiculata</name>
    <dbReference type="NCBI Taxonomy" id="314037"/>
    <lineage>
        <taxon>Eukaryota</taxon>
        <taxon>Fungi</taxon>
        <taxon>Dikarya</taxon>
        <taxon>Ascomycota</taxon>
        <taxon>Pezizomycotina</taxon>
        <taxon>Sordariomycetes</taxon>
        <taxon>Sordariomycetidae</taxon>
        <taxon>Sordariales</taxon>
        <taxon>Podosporaceae</taxon>
        <taxon>Podospora</taxon>
    </lineage>
</organism>
<evidence type="ECO:0000256" key="1">
    <source>
        <dbReference type="SAM" id="Phobius"/>
    </source>
</evidence>
<evidence type="ECO:0000313" key="3">
    <source>
        <dbReference type="Proteomes" id="UP001270362"/>
    </source>
</evidence>
<sequence length="98" mass="10864">MEVSFVGPDVTAVWAAYACCPSGSLLLLPLIFQVAAAFCRNVDCLLSEVMNARPRGGFPWLSKVSKVLLAVNHEDEERGKEREVDMHFICFRAEEAFG</sequence>
<protein>
    <submittedName>
        <fullName evidence="2">Uncharacterized protein</fullName>
    </submittedName>
</protein>
<name>A0AAE0XFU5_9PEZI</name>
<comment type="caution">
    <text evidence="2">The sequence shown here is derived from an EMBL/GenBank/DDBJ whole genome shotgun (WGS) entry which is preliminary data.</text>
</comment>
<keyword evidence="1" id="KW-0812">Transmembrane</keyword>
<reference evidence="2" key="1">
    <citation type="journal article" date="2023" name="Mol. Phylogenet. Evol.">
        <title>Genome-scale phylogeny and comparative genomics of the fungal order Sordariales.</title>
        <authorList>
            <person name="Hensen N."/>
            <person name="Bonometti L."/>
            <person name="Westerberg I."/>
            <person name="Brannstrom I.O."/>
            <person name="Guillou S."/>
            <person name="Cros-Aarteil S."/>
            <person name="Calhoun S."/>
            <person name="Haridas S."/>
            <person name="Kuo A."/>
            <person name="Mondo S."/>
            <person name="Pangilinan J."/>
            <person name="Riley R."/>
            <person name="LaButti K."/>
            <person name="Andreopoulos B."/>
            <person name="Lipzen A."/>
            <person name="Chen C."/>
            <person name="Yan M."/>
            <person name="Daum C."/>
            <person name="Ng V."/>
            <person name="Clum A."/>
            <person name="Steindorff A."/>
            <person name="Ohm R.A."/>
            <person name="Martin F."/>
            <person name="Silar P."/>
            <person name="Natvig D.O."/>
            <person name="Lalanne C."/>
            <person name="Gautier V."/>
            <person name="Ament-Velasquez S.L."/>
            <person name="Kruys A."/>
            <person name="Hutchinson M.I."/>
            <person name="Powell A.J."/>
            <person name="Barry K."/>
            <person name="Miller A.N."/>
            <person name="Grigoriev I.V."/>
            <person name="Debuchy R."/>
            <person name="Gladieux P."/>
            <person name="Hiltunen Thoren M."/>
            <person name="Johannesson H."/>
        </authorList>
    </citation>
    <scope>NUCLEOTIDE SEQUENCE</scope>
    <source>
        <strain evidence="2">CBS 314.62</strain>
    </source>
</reference>
<keyword evidence="3" id="KW-1185">Reference proteome</keyword>
<dbReference type="AlphaFoldDB" id="A0AAE0XFU5"/>
<gene>
    <name evidence="2" type="ORF">B0T22DRAFT_446894</name>
</gene>
<keyword evidence="1" id="KW-1133">Transmembrane helix</keyword>
<dbReference type="EMBL" id="JAULSO010000001">
    <property type="protein sequence ID" value="KAK3692287.1"/>
    <property type="molecule type" value="Genomic_DNA"/>
</dbReference>
<proteinExistence type="predicted"/>